<feature type="transmembrane region" description="Helical" evidence="1">
    <location>
        <begin position="12"/>
        <end position="32"/>
    </location>
</feature>
<evidence type="ECO:0000259" key="2">
    <source>
        <dbReference type="Pfam" id="PF07786"/>
    </source>
</evidence>
<name>A0ABU7RBK3_9ACTN</name>
<keyword evidence="1" id="KW-0812">Transmembrane</keyword>
<keyword evidence="1" id="KW-1133">Transmembrane helix</keyword>
<reference evidence="3 4" key="1">
    <citation type="submission" date="2024-01" db="EMBL/GenBank/DDBJ databases">
        <title>Description of Olsenella sp. nov., isolated from pig feces.</title>
        <authorList>
            <person name="Chang Y.-H."/>
        </authorList>
    </citation>
    <scope>NUCLEOTIDE SEQUENCE [LARGE SCALE GENOMIC DNA]</scope>
    <source>
        <strain evidence="3 4">YH-ols2223</strain>
    </source>
</reference>
<evidence type="ECO:0000256" key="1">
    <source>
        <dbReference type="SAM" id="Phobius"/>
    </source>
</evidence>
<dbReference type="PROSITE" id="PS51257">
    <property type="entry name" value="PROKAR_LIPOPROTEIN"/>
    <property type="match status" value="1"/>
</dbReference>
<accession>A0ABU7RBK3</accession>
<dbReference type="Pfam" id="PF07786">
    <property type="entry name" value="HGSNAT_cat"/>
    <property type="match status" value="1"/>
</dbReference>
<keyword evidence="1" id="KW-0472">Membrane</keyword>
<evidence type="ECO:0000313" key="4">
    <source>
        <dbReference type="Proteomes" id="UP001332931"/>
    </source>
</evidence>
<feature type="transmembrane region" description="Helical" evidence="1">
    <location>
        <begin position="145"/>
        <end position="165"/>
    </location>
</feature>
<proteinExistence type="predicted"/>
<feature type="transmembrane region" description="Helical" evidence="1">
    <location>
        <begin position="62"/>
        <end position="80"/>
    </location>
</feature>
<dbReference type="InterPro" id="IPR012429">
    <property type="entry name" value="HGSNAT_cat"/>
</dbReference>
<evidence type="ECO:0000313" key="3">
    <source>
        <dbReference type="EMBL" id="MEE6147992.1"/>
    </source>
</evidence>
<feature type="transmembrane region" description="Helical" evidence="1">
    <location>
        <begin position="92"/>
        <end position="111"/>
    </location>
</feature>
<feature type="transmembrane region" description="Helical" evidence="1">
    <location>
        <begin position="39"/>
        <end position="56"/>
    </location>
</feature>
<dbReference type="Proteomes" id="UP001332931">
    <property type="component" value="Unassembled WGS sequence"/>
</dbReference>
<dbReference type="RefSeq" id="WP_330958757.1">
    <property type="nucleotide sequence ID" value="NZ_JAZGJQ010000010.1"/>
</dbReference>
<keyword evidence="4" id="KW-1185">Reference proteome</keyword>
<comment type="caution">
    <text evidence="3">The sequence shown here is derived from an EMBL/GenBank/DDBJ whole genome shotgun (WGS) entry which is preliminary data.</text>
</comment>
<feature type="transmembrane region" description="Helical" evidence="1">
    <location>
        <begin position="190"/>
        <end position="208"/>
    </location>
</feature>
<sequence length="210" mass="23061">MRKILDGTFLDVWRASISWTFLFVAGCMCVLSRSNLRRGLVYGAFALLIFVATSFAAADVPISFGIIFCMSACTLAYALLERLHLAPRGPVAGLVLLALFVVSLGVTRGFVGVGPLTVDLPASLYATDRLSWLGFPGPTFESGDYYPVLPYLLMYLSGASFNAWWKGRGYPERLRGPVCRPLEFVGRHALAFYVAHQPLILAALWLAFRA</sequence>
<feature type="domain" description="Heparan-alpha-glucosaminide N-acetyltransferase catalytic" evidence="2">
    <location>
        <begin position="7"/>
        <end position="198"/>
    </location>
</feature>
<gene>
    <name evidence="3" type="ORF">VXJ25_08365</name>
</gene>
<organism evidence="3 4">
    <name type="scientific">Olsenella absiana</name>
    <dbReference type="NCBI Taxonomy" id="3115222"/>
    <lineage>
        <taxon>Bacteria</taxon>
        <taxon>Bacillati</taxon>
        <taxon>Actinomycetota</taxon>
        <taxon>Coriobacteriia</taxon>
        <taxon>Coriobacteriales</taxon>
        <taxon>Atopobiaceae</taxon>
        <taxon>Olsenella</taxon>
    </lineage>
</organism>
<protein>
    <submittedName>
        <fullName evidence="3">Heparan-alpha-glucosaminide N-acetyltransferase domain-containing protein</fullName>
    </submittedName>
</protein>
<dbReference type="EMBL" id="JAZGJQ010000010">
    <property type="protein sequence ID" value="MEE6147992.1"/>
    <property type="molecule type" value="Genomic_DNA"/>
</dbReference>